<dbReference type="PROSITE" id="PS50082">
    <property type="entry name" value="WD_REPEATS_2"/>
    <property type="match status" value="1"/>
</dbReference>
<keyword evidence="5" id="KW-0539">Nucleus</keyword>
<comment type="subcellular location">
    <subcellularLocation>
        <location evidence="1">Nucleus</location>
        <location evidence="1">Nucleolus</location>
    </subcellularLocation>
</comment>
<dbReference type="STRING" id="2769.R7Q719"/>
<dbReference type="InterPro" id="IPR001680">
    <property type="entry name" value="WD40_rpt"/>
</dbReference>
<evidence type="ECO:0000259" key="8">
    <source>
        <dbReference type="SMART" id="SM01033"/>
    </source>
</evidence>
<accession>R7Q719</accession>
<dbReference type="RefSeq" id="XP_005713416.1">
    <property type="nucleotide sequence ID" value="XM_005713359.1"/>
</dbReference>
<dbReference type="Gene3D" id="2.130.10.10">
    <property type="entry name" value="YVTN repeat-like/Quinoprotein amine dehydrogenase"/>
    <property type="match status" value="1"/>
</dbReference>
<dbReference type="Gramene" id="CDF33613">
    <property type="protein sequence ID" value="CDF33613"/>
    <property type="gene ID" value="CHC_T00008587001"/>
</dbReference>
<feature type="region of interest" description="Disordered" evidence="7">
    <location>
        <begin position="489"/>
        <end position="540"/>
    </location>
</feature>
<keyword evidence="4" id="KW-0677">Repeat</keyword>
<dbReference type="AlphaFoldDB" id="R7Q719"/>
<dbReference type="SUPFAM" id="SSF50978">
    <property type="entry name" value="WD40 repeat-like"/>
    <property type="match status" value="1"/>
</dbReference>
<dbReference type="InterPro" id="IPR036322">
    <property type="entry name" value="WD40_repeat_dom_sf"/>
</dbReference>
<feature type="repeat" description="WD" evidence="6">
    <location>
        <begin position="265"/>
        <end position="306"/>
    </location>
</feature>
<dbReference type="Pfam" id="PF08149">
    <property type="entry name" value="BING4CT"/>
    <property type="match status" value="1"/>
</dbReference>
<dbReference type="Pfam" id="PF00400">
    <property type="entry name" value="WD40"/>
    <property type="match status" value="1"/>
</dbReference>
<dbReference type="GO" id="GO:0032040">
    <property type="term" value="C:small-subunit processome"/>
    <property type="evidence" value="ECO:0007669"/>
    <property type="project" value="TreeGrafter"/>
</dbReference>
<feature type="domain" description="BING4 C-terminal" evidence="8">
    <location>
        <begin position="346"/>
        <end position="425"/>
    </location>
</feature>
<dbReference type="GO" id="GO:0030686">
    <property type="term" value="C:90S preribosome"/>
    <property type="evidence" value="ECO:0007669"/>
    <property type="project" value="TreeGrafter"/>
</dbReference>
<protein>
    <submittedName>
        <fullName evidence="9">WD40-repeat containing protein</fullName>
    </submittedName>
</protein>
<dbReference type="OMA" id="EFLPYHW"/>
<gene>
    <name evidence="9" type="ORF">CHC_T00008587001</name>
</gene>
<keyword evidence="10" id="KW-1185">Reference proteome</keyword>
<dbReference type="OrthoDB" id="10251154at2759"/>
<feature type="compositionally biased region" description="Basic and acidic residues" evidence="7">
    <location>
        <begin position="530"/>
        <end position="540"/>
    </location>
</feature>
<feature type="compositionally biased region" description="Basic residues" evidence="7">
    <location>
        <begin position="453"/>
        <end position="469"/>
    </location>
</feature>
<dbReference type="PROSITE" id="PS00678">
    <property type="entry name" value="WD_REPEATS_1"/>
    <property type="match status" value="1"/>
</dbReference>
<dbReference type="SMART" id="SM00320">
    <property type="entry name" value="WD40"/>
    <property type="match status" value="1"/>
</dbReference>
<evidence type="ECO:0000256" key="6">
    <source>
        <dbReference type="PROSITE-ProRule" id="PRU00221"/>
    </source>
</evidence>
<feature type="compositionally biased region" description="Basic and acidic residues" evidence="7">
    <location>
        <begin position="489"/>
        <end position="517"/>
    </location>
</feature>
<dbReference type="EMBL" id="HG001651">
    <property type="protein sequence ID" value="CDF33613.1"/>
    <property type="molecule type" value="Genomic_DNA"/>
</dbReference>
<evidence type="ECO:0000256" key="4">
    <source>
        <dbReference type="ARBA" id="ARBA00022737"/>
    </source>
</evidence>
<dbReference type="InterPro" id="IPR015943">
    <property type="entry name" value="WD40/YVTN_repeat-like_dom_sf"/>
</dbReference>
<dbReference type="InterPro" id="IPR040315">
    <property type="entry name" value="WDR46/Utp7"/>
</dbReference>
<organism evidence="9 10">
    <name type="scientific">Chondrus crispus</name>
    <name type="common">Carrageen Irish moss</name>
    <name type="synonym">Polymorpha crispa</name>
    <dbReference type="NCBI Taxonomy" id="2769"/>
    <lineage>
        <taxon>Eukaryota</taxon>
        <taxon>Rhodophyta</taxon>
        <taxon>Florideophyceae</taxon>
        <taxon>Rhodymeniophycidae</taxon>
        <taxon>Gigartinales</taxon>
        <taxon>Gigartinaceae</taxon>
        <taxon>Chondrus</taxon>
    </lineage>
</organism>
<evidence type="ECO:0000313" key="9">
    <source>
        <dbReference type="EMBL" id="CDF33613.1"/>
    </source>
</evidence>
<evidence type="ECO:0000313" key="10">
    <source>
        <dbReference type="Proteomes" id="UP000012073"/>
    </source>
</evidence>
<evidence type="ECO:0000256" key="1">
    <source>
        <dbReference type="ARBA" id="ARBA00004604"/>
    </source>
</evidence>
<proteinExistence type="predicted"/>
<dbReference type="SMART" id="SM01033">
    <property type="entry name" value="BING4CT"/>
    <property type="match status" value="1"/>
</dbReference>
<dbReference type="GeneID" id="17321130"/>
<dbReference type="GO" id="GO:0000462">
    <property type="term" value="P:maturation of SSU-rRNA from tricistronic rRNA transcript (SSU-rRNA, 5.8S rRNA, LSU-rRNA)"/>
    <property type="evidence" value="ECO:0007669"/>
    <property type="project" value="TreeGrafter"/>
</dbReference>
<evidence type="ECO:0000256" key="5">
    <source>
        <dbReference type="ARBA" id="ARBA00023242"/>
    </source>
</evidence>
<dbReference type="PhylomeDB" id="R7Q719"/>
<sequence length="540" mass="59687">MTNKPATSNKPPDFKSVKPTARKRAALAHASDARVRRSSQYTASATLLHTDAPGHLQPETPLERTYKLRQTSLLPSVDPATASKASFTLDLSASRLTPYHTATYSRSGNSLLLASAKGHVSVTAWRETRLRTELFLNETVRAAAFLHSDHYFALAQRNHAYIYDSSGAQLHVLRNHREPGVLRFLPYHMLLASASAPEAPHKKLVYTDTSTGSTVAELDFGGRHLKLGAARHAALNHANAVLHMAHAAGVVSLWSPANPRPLAQIFAHPGGVRQVAVAPDGTWMVTAGADCIVKTWDLRTYKCAATWRVPAQTTALEVSQRGLVGLAFGAKAQVWMEGKDGWGRTPYMSQPYAGKRVTGLEFCPFEDLMAVCWETGVGKMVVPGAGEAVFDSGAPNPYDTKRQTREREVRGLLDKLPMGSIVLDTSDIGGIEKDGRARLREIRDRGREANAEKRKKKLEVKRGKGRNKISKRLRRRQANVIDEKRLAMQDKLEQQRKTREAARKVKEKRDREAREGVGEGGLSVRQVPEALKRFLPKSER</sequence>
<dbReference type="PANTHER" id="PTHR14085">
    <property type="entry name" value="WD-REPEAT PROTEIN BING4"/>
    <property type="match status" value="1"/>
</dbReference>
<keyword evidence="3 6" id="KW-0853">WD repeat</keyword>
<reference evidence="10" key="1">
    <citation type="journal article" date="2013" name="Proc. Natl. Acad. Sci. U.S.A.">
        <title>Genome structure and metabolic features in the red seaweed Chondrus crispus shed light on evolution of the Archaeplastida.</title>
        <authorList>
            <person name="Collen J."/>
            <person name="Porcel B."/>
            <person name="Carre W."/>
            <person name="Ball S.G."/>
            <person name="Chaparro C."/>
            <person name="Tonon T."/>
            <person name="Barbeyron T."/>
            <person name="Michel G."/>
            <person name="Noel B."/>
            <person name="Valentin K."/>
            <person name="Elias M."/>
            <person name="Artiguenave F."/>
            <person name="Arun A."/>
            <person name="Aury J.M."/>
            <person name="Barbosa-Neto J.F."/>
            <person name="Bothwell J.H."/>
            <person name="Bouget F.Y."/>
            <person name="Brillet L."/>
            <person name="Cabello-Hurtado F."/>
            <person name="Capella-Gutierrez S."/>
            <person name="Charrier B."/>
            <person name="Cladiere L."/>
            <person name="Cock J.M."/>
            <person name="Coelho S.M."/>
            <person name="Colleoni C."/>
            <person name="Czjzek M."/>
            <person name="Da Silva C."/>
            <person name="Delage L."/>
            <person name="Denoeud F."/>
            <person name="Deschamps P."/>
            <person name="Dittami S.M."/>
            <person name="Gabaldon T."/>
            <person name="Gachon C.M."/>
            <person name="Groisillier A."/>
            <person name="Herve C."/>
            <person name="Jabbari K."/>
            <person name="Katinka M."/>
            <person name="Kloareg B."/>
            <person name="Kowalczyk N."/>
            <person name="Labadie K."/>
            <person name="Leblanc C."/>
            <person name="Lopez P.J."/>
            <person name="McLachlan D.H."/>
            <person name="Meslet-Cladiere L."/>
            <person name="Moustafa A."/>
            <person name="Nehr Z."/>
            <person name="Nyvall Collen P."/>
            <person name="Panaud O."/>
            <person name="Partensky F."/>
            <person name="Poulain J."/>
            <person name="Rensing S.A."/>
            <person name="Rousvoal S."/>
            <person name="Samson G."/>
            <person name="Symeonidi A."/>
            <person name="Weissenbach J."/>
            <person name="Zambounis A."/>
            <person name="Wincker P."/>
            <person name="Boyen C."/>
        </authorList>
    </citation>
    <scope>NUCLEOTIDE SEQUENCE [LARGE SCALE GENOMIC DNA]</scope>
    <source>
        <strain evidence="10">cv. Stackhouse</strain>
    </source>
</reference>
<evidence type="ECO:0000256" key="2">
    <source>
        <dbReference type="ARBA" id="ARBA00022552"/>
    </source>
</evidence>
<dbReference type="FunFam" id="2.130.10.10:FF:000378">
    <property type="entry name" value="U3 small nucleolar RNA-associated protein 7"/>
    <property type="match status" value="1"/>
</dbReference>
<evidence type="ECO:0000256" key="3">
    <source>
        <dbReference type="ARBA" id="ARBA00022574"/>
    </source>
</evidence>
<dbReference type="PANTHER" id="PTHR14085:SF3">
    <property type="entry name" value="WD REPEAT-CONTAINING PROTEIN 46"/>
    <property type="match status" value="1"/>
</dbReference>
<dbReference type="KEGG" id="ccp:CHC_T00008587001"/>
<evidence type="ECO:0000256" key="7">
    <source>
        <dbReference type="SAM" id="MobiDB-lite"/>
    </source>
</evidence>
<name>R7Q719_CHOCR</name>
<feature type="region of interest" description="Disordered" evidence="7">
    <location>
        <begin position="1"/>
        <end position="21"/>
    </location>
</feature>
<dbReference type="InterPro" id="IPR012952">
    <property type="entry name" value="BING4_C_dom"/>
</dbReference>
<dbReference type="InterPro" id="IPR019775">
    <property type="entry name" value="WD40_repeat_CS"/>
</dbReference>
<feature type="region of interest" description="Disordered" evidence="7">
    <location>
        <begin position="445"/>
        <end position="469"/>
    </location>
</feature>
<keyword evidence="2" id="KW-0698">rRNA processing</keyword>
<dbReference type="PROSITE" id="PS50294">
    <property type="entry name" value="WD_REPEATS_REGION"/>
    <property type="match status" value="1"/>
</dbReference>
<feature type="compositionally biased region" description="Polar residues" evidence="7">
    <location>
        <begin position="1"/>
        <end position="10"/>
    </location>
</feature>
<dbReference type="Proteomes" id="UP000012073">
    <property type="component" value="Unassembled WGS sequence"/>
</dbReference>